<protein>
    <recommendedName>
        <fullName evidence="6">NAD(P)-binding protein</fullName>
    </recommendedName>
</protein>
<dbReference type="OrthoDB" id="1274115at2759"/>
<feature type="non-terminal residue" evidence="4">
    <location>
        <position position="1"/>
    </location>
</feature>
<dbReference type="PANTHER" id="PTHR43976:SF16">
    <property type="entry name" value="SHORT-CHAIN DEHYDROGENASE_REDUCTASE FAMILY PROTEIN"/>
    <property type="match status" value="1"/>
</dbReference>
<feature type="non-terminal residue" evidence="4">
    <location>
        <position position="313"/>
    </location>
</feature>
<dbReference type="OMA" id="FPGHAYY"/>
<dbReference type="PANTHER" id="PTHR43976">
    <property type="entry name" value="SHORT CHAIN DEHYDROGENASE"/>
    <property type="match status" value="1"/>
</dbReference>
<evidence type="ECO:0000313" key="4">
    <source>
        <dbReference type="EMBL" id="RFU28509.1"/>
    </source>
</evidence>
<keyword evidence="2" id="KW-0560">Oxidoreductase</keyword>
<dbReference type="PRINTS" id="PR00081">
    <property type="entry name" value="GDHRDH"/>
</dbReference>
<evidence type="ECO:0000256" key="1">
    <source>
        <dbReference type="ARBA" id="ARBA00006484"/>
    </source>
</evidence>
<dbReference type="InterPro" id="IPR051911">
    <property type="entry name" value="SDR_oxidoreductase"/>
</dbReference>
<dbReference type="EMBL" id="NCSJ02000161">
    <property type="protein sequence ID" value="RFU28509.1"/>
    <property type="molecule type" value="Genomic_DNA"/>
</dbReference>
<dbReference type="InterPro" id="IPR002347">
    <property type="entry name" value="SDR_fam"/>
</dbReference>
<dbReference type="Proteomes" id="UP000258309">
    <property type="component" value="Unassembled WGS sequence"/>
</dbReference>
<evidence type="ECO:0000313" key="5">
    <source>
        <dbReference type="Proteomes" id="UP000258309"/>
    </source>
</evidence>
<dbReference type="InterPro" id="IPR036291">
    <property type="entry name" value="NAD(P)-bd_dom_sf"/>
</dbReference>
<sequence length="313" mass="34286">MSCIRKFYIVILLNRRDNYGLLPSKVTGCSSGLGRSFAKIIHNAGHRVVPTARNINSPSYLPDDSNVLKLSLDVTSKEAITKAVNNAVEKFGRINILINNAGYALMGDTEAIPEGYARNQLETNFRGPVRLTQEILPVFRNINPPQSGGTVVQISSIGGWLAFPGGAFYYASKFALEAFAEAVSKEMLPDWNIKFLIVEPGAVHTKFAGSNLKIISRHPAYDTPSGPLTQLLRYATTASQDSWSDPDIFGKVLFDIVVNQQTRTLPIRLLLGSESIPLIKADIQKTLDEMQAWKEDIIRCSPGGSSELASFGL</sequence>
<dbReference type="AlphaFoldDB" id="A0A3E2H560"/>
<evidence type="ECO:0000256" key="3">
    <source>
        <dbReference type="RuleBase" id="RU000363"/>
    </source>
</evidence>
<evidence type="ECO:0000256" key="2">
    <source>
        <dbReference type="ARBA" id="ARBA00023002"/>
    </source>
</evidence>
<accession>A0A3E2H560</accession>
<evidence type="ECO:0008006" key="6">
    <source>
        <dbReference type="Google" id="ProtNLM"/>
    </source>
</evidence>
<keyword evidence="5" id="KW-1185">Reference proteome</keyword>
<dbReference type="CDD" id="cd05374">
    <property type="entry name" value="17beta-HSD-like_SDR_c"/>
    <property type="match status" value="1"/>
</dbReference>
<dbReference type="GO" id="GO:0016491">
    <property type="term" value="F:oxidoreductase activity"/>
    <property type="evidence" value="ECO:0007669"/>
    <property type="project" value="UniProtKB-KW"/>
</dbReference>
<proteinExistence type="inferred from homology"/>
<dbReference type="STRING" id="5539.A0A3E2H560"/>
<comment type="similarity">
    <text evidence="1 3">Belongs to the short-chain dehydrogenases/reductases (SDR) family.</text>
</comment>
<comment type="caution">
    <text evidence="4">The sequence shown here is derived from an EMBL/GenBank/DDBJ whole genome shotgun (WGS) entry which is preliminary data.</text>
</comment>
<gene>
    <name evidence="4" type="ORF">B7463_g7832</name>
</gene>
<organism evidence="4 5">
    <name type="scientific">Scytalidium lignicola</name>
    <name type="common">Hyphomycete</name>
    <dbReference type="NCBI Taxonomy" id="5539"/>
    <lineage>
        <taxon>Eukaryota</taxon>
        <taxon>Fungi</taxon>
        <taxon>Dikarya</taxon>
        <taxon>Ascomycota</taxon>
        <taxon>Pezizomycotina</taxon>
        <taxon>Leotiomycetes</taxon>
        <taxon>Leotiomycetes incertae sedis</taxon>
        <taxon>Scytalidium</taxon>
    </lineage>
</organism>
<dbReference type="Gene3D" id="3.40.50.720">
    <property type="entry name" value="NAD(P)-binding Rossmann-like Domain"/>
    <property type="match status" value="1"/>
</dbReference>
<dbReference type="PRINTS" id="PR00080">
    <property type="entry name" value="SDRFAMILY"/>
</dbReference>
<reference evidence="4 5" key="1">
    <citation type="submission" date="2018-05" db="EMBL/GenBank/DDBJ databases">
        <title>Draft genome sequence of Scytalidium lignicola DSM 105466, a ubiquitous saprotrophic fungus.</title>
        <authorList>
            <person name="Buettner E."/>
            <person name="Gebauer A.M."/>
            <person name="Hofrichter M."/>
            <person name="Liers C."/>
            <person name="Kellner H."/>
        </authorList>
    </citation>
    <scope>NUCLEOTIDE SEQUENCE [LARGE SCALE GENOMIC DNA]</scope>
    <source>
        <strain evidence="4 5">DSM 105466</strain>
    </source>
</reference>
<dbReference type="SUPFAM" id="SSF51735">
    <property type="entry name" value="NAD(P)-binding Rossmann-fold domains"/>
    <property type="match status" value="1"/>
</dbReference>
<name>A0A3E2H560_SCYLI</name>
<dbReference type="Pfam" id="PF00106">
    <property type="entry name" value="adh_short"/>
    <property type="match status" value="1"/>
</dbReference>